<dbReference type="EMBL" id="LXQA010301148">
    <property type="protein sequence ID" value="MCI42164.1"/>
    <property type="molecule type" value="Genomic_DNA"/>
</dbReference>
<dbReference type="Proteomes" id="UP000265520">
    <property type="component" value="Unassembled WGS sequence"/>
</dbReference>
<feature type="non-terminal residue" evidence="2">
    <location>
        <position position="94"/>
    </location>
</feature>
<protein>
    <submittedName>
        <fullName evidence="2">Uncharacterized protein</fullName>
    </submittedName>
</protein>
<name>A0A392S1E2_9FABA</name>
<keyword evidence="3" id="KW-1185">Reference proteome</keyword>
<evidence type="ECO:0000313" key="3">
    <source>
        <dbReference type="Proteomes" id="UP000265520"/>
    </source>
</evidence>
<evidence type="ECO:0000313" key="2">
    <source>
        <dbReference type="EMBL" id="MCI42164.1"/>
    </source>
</evidence>
<comment type="caution">
    <text evidence="2">The sequence shown here is derived from an EMBL/GenBank/DDBJ whole genome shotgun (WGS) entry which is preliminary data.</text>
</comment>
<evidence type="ECO:0000256" key="1">
    <source>
        <dbReference type="SAM" id="MobiDB-lite"/>
    </source>
</evidence>
<sequence length="94" mass="10616">MEVVVDDVAPAEGGEMHAMDDIEDEIVVEEEKKEDEGTDNVDLEPENVEEAEANLIVEEEEVQIRDDENTDEAHLVGDDEEDDNDEKEEGEENE</sequence>
<feature type="region of interest" description="Disordered" evidence="1">
    <location>
        <begin position="57"/>
        <end position="94"/>
    </location>
</feature>
<accession>A0A392S1E2</accession>
<proteinExistence type="predicted"/>
<feature type="compositionally biased region" description="Basic and acidic residues" evidence="1">
    <location>
        <begin position="62"/>
        <end position="77"/>
    </location>
</feature>
<dbReference type="AlphaFoldDB" id="A0A392S1E2"/>
<feature type="compositionally biased region" description="Acidic residues" evidence="1">
    <location>
        <begin position="78"/>
        <end position="94"/>
    </location>
</feature>
<reference evidence="2 3" key="1">
    <citation type="journal article" date="2018" name="Front. Plant Sci.">
        <title>Red Clover (Trifolium pratense) and Zigzag Clover (T. medium) - A Picture of Genomic Similarities and Differences.</title>
        <authorList>
            <person name="Dluhosova J."/>
            <person name="Istvanek J."/>
            <person name="Nedelnik J."/>
            <person name="Repkova J."/>
        </authorList>
    </citation>
    <scope>NUCLEOTIDE SEQUENCE [LARGE SCALE GENOMIC DNA]</scope>
    <source>
        <strain evidence="3">cv. 10/8</strain>
        <tissue evidence="2">Leaf</tissue>
    </source>
</reference>
<organism evidence="2 3">
    <name type="scientific">Trifolium medium</name>
    <dbReference type="NCBI Taxonomy" id="97028"/>
    <lineage>
        <taxon>Eukaryota</taxon>
        <taxon>Viridiplantae</taxon>
        <taxon>Streptophyta</taxon>
        <taxon>Embryophyta</taxon>
        <taxon>Tracheophyta</taxon>
        <taxon>Spermatophyta</taxon>
        <taxon>Magnoliopsida</taxon>
        <taxon>eudicotyledons</taxon>
        <taxon>Gunneridae</taxon>
        <taxon>Pentapetalae</taxon>
        <taxon>rosids</taxon>
        <taxon>fabids</taxon>
        <taxon>Fabales</taxon>
        <taxon>Fabaceae</taxon>
        <taxon>Papilionoideae</taxon>
        <taxon>50 kb inversion clade</taxon>
        <taxon>NPAAA clade</taxon>
        <taxon>Hologalegina</taxon>
        <taxon>IRL clade</taxon>
        <taxon>Trifolieae</taxon>
        <taxon>Trifolium</taxon>
    </lineage>
</organism>